<accession>A0A4Y9A8Q3</accession>
<reference evidence="3 4" key="1">
    <citation type="submission" date="2019-03" db="EMBL/GenBank/DDBJ databases">
        <title>Genome sequence of Lentibacillus salicampi ATCC BAA-719.</title>
        <authorList>
            <person name="Maclea K.S."/>
            <person name="Simoes Junior M."/>
        </authorList>
    </citation>
    <scope>NUCLEOTIDE SEQUENCE [LARGE SCALE GENOMIC DNA]</scope>
    <source>
        <strain evidence="3 4">ATCC BAA-719</strain>
    </source>
</reference>
<keyword evidence="4" id="KW-1185">Reference proteome</keyword>
<feature type="region of interest" description="Disordered" evidence="1">
    <location>
        <begin position="22"/>
        <end position="53"/>
    </location>
</feature>
<name>A0A4Y9A8Q3_9BACI</name>
<evidence type="ECO:0000313" key="3">
    <source>
        <dbReference type="EMBL" id="TFJ91632.1"/>
    </source>
</evidence>
<comment type="caution">
    <text evidence="3">The sequence shown here is derived from an EMBL/GenBank/DDBJ whole genome shotgun (WGS) entry which is preliminary data.</text>
</comment>
<feature type="chain" id="PRO_5039348308" description="DUF5105 domain-containing protein" evidence="2">
    <location>
        <begin position="27"/>
        <end position="441"/>
    </location>
</feature>
<evidence type="ECO:0008006" key="5">
    <source>
        <dbReference type="Google" id="ProtNLM"/>
    </source>
</evidence>
<dbReference type="RefSeq" id="WP_135111326.1">
    <property type="nucleotide sequence ID" value="NZ_SRHY01000045.1"/>
</dbReference>
<evidence type="ECO:0000256" key="2">
    <source>
        <dbReference type="SAM" id="SignalP"/>
    </source>
</evidence>
<gene>
    <name evidence="3" type="ORF">E4U82_16765</name>
</gene>
<proteinExistence type="predicted"/>
<dbReference type="OrthoDB" id="6691119at2"/>
<evidence type="ECO:0000313" key="4">
    <source>
        <dbReference type="Proteomes" id="UP000298484"/>
    </source>
</evidence>
<protein>
    <recommendedName>
        <fullName evidence="5">DUF5105 domain-containing protein</fullName>
    </recommendedName>
</protein>
<organism evidence="3 4">
    <name type="scientific">Lentibacillus salicampi</name>
    <dbReference type="NCBI Taxonomy" id="175306"/>
    <lineage>
        <taxon>Bacteria</taxon>
        <taxon>Bacillati</taxon>
        <taxon>Bacillota</taxon>
        <taxon>Bacilli</taxon>
        <taxon>Bacillales</taxon>
        <taxon>Bacillaceae</taxon>
        <taxon>Lentibacillus</taxon>
    </lineage>
</organism>
<dbReference type="Proteomes" id="UP000298484">
    <property type="component" value="Unassembled WGS sequence"/>
</dbReference>
<evidence type="ECO:0000256" key="1">
    <source>
        <dbReference type="SAM" id="MobiDB-lite"/>
    </source>
</evidence>
<dbReference type="AlphaFoldDB" id="A0A4Y9A8Q3"/>
<dbReference type="EMBL" id="SRHY01000045">
    <property type="protein sequence ID" value="TFJ91632.1"/>
    <property type="molecule type" value="Genomic_DNA"/>
</dbReference>
<feature type="signal peptide" evidence="2">
    <location>
        <begin position="1"/>
        <end position="26"/>
    </location>
</feature>
<sequence>MKKMRCLLGFAILLLVVSGCSGSSSSNENNPETEEESAESQETNDIPEAPSDPEVMVEQGEGLFAEANSLESHFSDTIQPEYDDLSVQEAYAATVYYFSQIYDENVKSYDNYQVEYIDFPKMVEKLEEMRAEKDSKVFKDIQTNTWAANSGIELNEGLLGKYRELADIKSSFLDAINEEYSRFMDVGDLLNDNDIITYDERVELTDYFEERREQLKSFNQKLYISAKEALNYEKRRVSTLITDTRDEYLGVEKDNKNEEAETEGQIDQKPDEQEKSMLMNIKLPFLKEEKGWEVGYSNLAESNIMFEFVHNGETVQNWTELATVSFYSYQSTVFPTADAYAKEVMKNVEDTVKSGDGDINVNFMQESEEETILELMVTDTEGYDDQHELQRVFLGENGIWYLHYVTKDDVPMVDNHKEKWLEYLKNVEVENTDDDEQGLTI</sequence>
<dbReference type="PROSITE" id="PS51257">
    <property type="entry name" value="PROKAR_LIPOPROTEIN"/>
    <property type="match status" value="1"/>
</dbReference>
<keyword evidence="2" id="KW-0732">Signal</keyword>